<keyword evidence="1" id="KW-0472">Membrane</keyword>
<sequence>MIVQLQNSTRPFEICPKLFVEATKCIEHEVKLCYGGLGDDAYLKEKELKLRRFGDVNLHCTKGGLRSIESIVTNATICPTTIPVETSQIQGCESQFYSEFTDNPANEQLCDTYAKTRVCQNDILLSVCGTEFMDPDGIFHKEMNPALSADLYCPDVTKALLDQFDVIEKGTGHEKPSLQVIIPIVVIALLITVGLIAGICYMV</sequence>
<keyword evidence="1" id="KW-0812">Transmembrane</keyword>
<keyword evidence="3" id="KW-1185">Reference proteome</keyword>
<reference evidence="2" key="4">
    <citation type="submission" date="2025-09" db="UniProtKB">
        <authorList>
            <consortium name="Ensembl"/>
        </authorList>
    </citation>
    <scope>IDENTIFICATION</scope>
</reference>
<protein>
    <submittedName>
        <fullName evidence="2">Uncharacterized protein</fullName>
    </submittedName>
</protein>
<dbReference type="Ensembl" id="ENSCINT00000035873.1">
    <property type="protein sequence ID" value="ENSCINP00000030635.1"/>
    <property type="gene ID" value="ENSCING00000019608.1"/>
</dbReference>
<dbReference type="HOGENOM" id="CLU_1351583_0_0_1"/>
<evidence type="ECO:0000313" key="2">
    <source>
        <dbReference type="Ensembl" id="ENSCINP00000030635.1"/>
    </source>
</evidence>
<evidence type="ECO:0000313" key="3">
    <source>
        <dbReference type="Proteomes" id="UP000008144"/>
    </source>
</evidence>
<evidence type="ECO:0000256" key="1">
    <source>
        <dbReference type="SAM" id="Phobius"/>
    </source>
</evidence>
<reference evidence="2" key="3">
    <citation type="submission" date="2025-08" db="UniProtKB">
        <authorList>
            <consortium name="Ensembl"/>
        </authorList>
    </citation>
    <scope>IDENTIFICATION</scope>
</reference>
<dbReference type="InParanoid" id="H2XLV3"/>
<dbReference type="AlphaFoldDB" id="H2XLV3"/>
<reference evidence="2" key="2">
    <citation type="journal article" date="2008" name="Genome Biol.">
        <title>Improved genome assembly and evidence-based global gene model set for the chordate Ciona intestinalis: new insight into intron and operon populations.</title>
        <authorList>
            <person name="Satou Y."/>
            <person name="Mineta K."/>
            <person name="Ogasawara M."/>
            <person name="Sasakura Y."/>
            <person name="Shoguchi E."/>
            <person name="Ueno K."/>
            <person name="Yamada L."/>
            <person name="Matsumoto J."/>
            <person name="Wasserscheid J."/>
            <person name="Dewar K."/>
            <person name="Wiley G.B."/>
            <person name="Macmil S.L."/>
            <person name="Roe B.A."/>
            <person name="Zeller R.W."/>
            <person name="Hastings K.E."/>
            <person name="Lemaire P."/>
            <person name="Lindquist E."/>
            <person name="Endo T."/>
            <person name="Hotta K."/>
            <person name="Inaba K."/>
        </authorList>
    </citation>
    <scope>NUCLEOTIDE SEQUENCE [LARGE SCALE GENOMIC DNA]</scope>
    <source>
        <strain evidence="2">wild type</strain>
    </source>
</reference>
<name>H2XLV3_CIOIN</name>
<reference evidence="3" key="1">
    <citation type="journal article" date="2002" name="Science">
        <title>The draft genome of Ciona intestinalis: insights into chordate and vertebrate origins.</title>
        <authorList>
            <person name="Dehal P."/>
            <person name="Satou Y."/>
            <person name="Campbell R.K."/>
            <person name="Chapman J."/>
            <person name="Degnan B."/>
            <person name="De Tomaso A."/>
            <person name="Davidson B."/>
            <person name="Di Gregorio A."/>
            <person name="Gelpke M."/>
            <person name="Goodstein D.M."/>
            <person name="Harafuji N."/>
            <person name="Hastings K.E."/>
            <person name="Ho I."/>
            <person name="Hotta K."/>
            <person name="Huang W."/>
            <person name="Kawashima T."/>
            <person name="Lemaire P."/>
            <person name="Martinez D."/>
            <person name="Meinertzhagen I.A."/>
            <person name="Necula S."/>
            <person name="Nonaka M."/>
            <person name="Putnam N."/>
            <person name="Rash S."/>
            <person name="Saiga H."/>
            <person name="Satake M."/>
            <person name="Terry A."/>
            <person name="Yamada L."/>
            <person name="Wang H.G."/>
            <person name="Awazu S."/>
            <person name="Azumi K."/>
            <person name="Boore J."/>
            <person name="Branno M."/>
            <person name="Chin-Bow S."/>
            <person name="DeSantis R."/>
            <person name="Doyle S."/>
            <person name="Francino P."/>
            <person name="Keys D.N."/>
            <person name="Haga S."/>
            <person name="Hayashi H."/>
            <person name="Hino K."/>
            <person name="Imai K.S."/>
            <person name="Inaba K."/>
            <person name="Kano S."/>
            <person name="Kobayashi K."/>
            <person name="Kobayashi M."/>
            <person name="Lee B.I."/>
            <person name="Makabe K.W."/>
            <person name="Manohar C."/>
            <person name="Matassi G."/>
            <person name="Medina M."/>
            <person name="Mochizuki Y."/>
            <person name="Mount S."/>
            <person name="Morishita T."/>
            <person name="Miura S."/>
            <person name="Nakayama A."/>
            <person name="Nishizaka S."/>
            <person name="Nomoto H."/>
            <person name="Ohta F."/>
            <person name="Oishi K."/>
            <person name="Rigoutsos I."/>
            <person name="Sano M."/>
            <person name="Sasaki A."/>
            <person name="Sasakura Y."/>
            <person name="Shoguchi E."/>
            <person name="Shin-i T."/>
            <person name="Spagnuolo A."/>
            <person name="Stainier D."/>
            <person name="Suzuki M.M."/>
            <person name="Tassy O."/>
            <person name="Takatori N."/>
            <person name="Tokuoka M."/>
            <person name="Yagi K."/>
            <person name="Yoshizaki F."/>
            <person name="Wada S."/>
            <person name="Zhang C."/>
            <person name="Hyatt P.D."/>
            <person name="Larimer F."/>
            <person name="Detter C."/>
            <person name="Doggett N."/>
            <person name="Glavina T."/>
            <person name="Hawkins T."/>
            <person name="Richardson P."/>
            <person name="Lucas S."/>
            <person name="Kohara Y."/>
            <person name="Levine M."/>
            <person name="Satoh N."/>
            <person name="Rokhsar D.S."/>
        </authorList>
    </citation>
    <scope>NUCLEOTIDE SEQUENCE [LARGE SCALE GENOMIC DNA]</scope>
</reference>
<feature type="transmembrane region" description="Helical" evidence="1">
    <location>
        <begin position="180"/>
        <end position="202"/>
    </location>
</feature>
<keyword evidence="1" id="KW-1133">Transmembrane helix</keyword>
<proteinExistence type="predicted"/>
<organism evidence="2 3">
    <name type="scientific">Ciona intestinalis</name>
    <name type="common">Transparent sea squirt</name>
    <name type="synonym">Ascidia intestinalis</name>
    <dbReference type="NCBI Taxonomy" id="7719"/>
    <lineage>
        <taxon>Eukaryota</taxon>
        <taxon>Metazoa</taxon>
        <taxon>Chordata</taxon>
        <taxon>Tunicata</taxon>
        <taxon>Ascidiacea</taxon>
        <taxon>Phlebobranchia</taxon>
        <taxon>Cionidae</taxon>
        <taxon>Ciona</taxon>
    </lineage>
</organism>
<accession>H2XLV3</accession>
<dbReference type="Proteomes" id="UP000008144">
    <property type="component" value="Chromosome 9"/>
</dbReference>
<dbReference type="EMBL" id="EAAA01002880">
    <property type="status" value="NOT_ANNOTATED_CDS"/>
    <property type="molecule type" value="Genomic_DNA"/>
</dbReference>